<evidence type="ECO:0000313" key="2">
    <source>
        <dbReference type="Proteomes" id="UP000638849"/>
    </source>
</evidence>
<organism evidence="1 2">
    <name type="scientific">Streptomyces javensis</name>
    <dbReference type="NCBI Taxonomy" id="114698"/>
    <lineage>
        <taxon>Bacteria</taxon>
        <taxon>Bacillati</taxon>
        <taxon>Actinomycetota</taxon>
        <taxon>Actinomycetes</taxon>
        <taxon>Kitasatosporales</taxon>
        <taxon>Streptomycetaceae</taxon>
        <taxon>Streptomyces</taxon>
        <taxon>Streptomyces violaceusniger group</taxon>
    </lineage>
</organism>
<sequence>MAVVGSYFPGRGTLIEETFLKGKAEGERHSRVQGVLRVLEKRGIASPPETRDRITHCTDLDALDRWFDRAFTVSTADELFAEEEPGW</sequence>
<gene>
    <name evidence="1" type="ORF">JBF12_44900</name>
</gene>
<accession>A0ABS0RRC3</accession>
<protein>
    <recommendedName>
        <fullName evidence="3">DUF4351 domain-containing protein</fullName>
    </recommendedName>
</protein>
<comment type="caution">
    <text evidence="1">The sequence shown here is derived from an EMBL/GenBank/DDBJ whole genome shotgun (WGS) entry which is preliminary data.</text>
</comment>
<keyword evidence="2" id="KW-1185">Reference proteome</keyword>
<dbReference type="RefSeq" id="WP_198282361.1">
    <property type="nucleotide sequence ID" value="NZ_BAAAIF010000003.1"/>
</dbReference>
<evidence type="ECO:0000313" key="1">
    <source>
        <dbReference type="EMBL" id="MBI0319971.1"/>
    </source>
</evidence>
<dbReference type="EMBL" id="JAEEAQ010001101">
    <property type="protein sequence ID" value="MBI0319971.1"/>
    <property type="molecule type" value="Genomic_DNA"/>
</dbReference>
<dbReference type="Proteomes" id="UP000638849">
    <property type="component" value="Unassembled WGS sequence"/>
</dbReference>
<proteinExistence type="predicted"/>
<name>A0ABS0RRC3_9ACTN</name>
<evidence type="ECO:0008006" key="3">
    <source>
        <dbReference type="Google" id="ProtNLM"/>
    </source>
</evidence>
<reference evidence="1 2" key="1">
    <citation type="submission" date="2020-12" db="EMBL/GenBank/DDBJ databases">
        <authorList>
            <person name="Kusuma A.B."/>
            <person name="Nouioui I."/>
            <person name="Goodfellow M."/>
        </authorList>
    </citation>
    <scope>NUCLEOTIDE SEQUENCE [LARGE SCALE GENOMIC DNA]</scope>
    <source>
        <strain evidence="1 2">DSM 41764</strain>
    </source>
</reference>